<reference evidence="2 3" key="1">
    <citation type="journal article" date="2019" name="Int. J. Syst. Evol. Microbiol.">
        <title>The Global Catalogue of Microorganisms (GCM) 10K type strain sequencing project: providing services to taxonomists for standard genome sequencing and annotation.</title>
        <authorList>
            <consortium name="The Broad Institute Genomics Platform"/>
            <consortium name="The Broad Institute Genome Sequencing Center for Infectious Disease"/>
            <person name="Wu L."/>
            <person name="Ma J."/>
        </authorList>
    </citation>
    <scope>NUCLEOTIDE SEQUENCE [LARGE SCALE GENOMIC DNA]</scope>
    <source>
        <strain evidence="2 3">JCM 14901</strain>
    </source>
</reference>
<protein>
    <recommendedName>
        <fullName evidence="1">DUF559 domain-containing protein</fullName>
    </recommendedName>
</protein>
<dbReference type="Proteomes" id="UP001499933">
    <property type="component" value="Unassembled WGS sequence"/>
</dbReference>
<feature type="domain" description="DUF559" evidence="1">
    <location>
        <begin position="54"/>
        <end position="124"/>
    </location>
</feature>
<keyword evidence="3" id="KW-1185">Reference proteome</keyword>
<gene>
    <name evidence="2" type="ORF">GCM10009776_30850</name>
</gene>
<organism evidence="2 3">
    <name type="scientific">Microbacterium deminutum</name>
    <dbReference type="NCBI Taxonomy" id="344164"/>
    <lineage>
        <taxon>Bacteria</taxon>
        <taxon>Bacillati</taxon>
        <taxon>Actinomycetota</taxon>
        <taxon>Actinomycetes</taxon>
        <taxon>Micrococcales</taxon>
        <taxon>Microbacteriaceae</taxon>
        <taxon>Microbacterium</taxon>
    </lineage>
</organism>
<dbReference type="InterPro" id="IPR007569">
    <property type="entry name" value="DUF559"/>
</dbReference>
<comment type="caution">
    <text evidence="2">The sequence shown here is derived from an EMBL/GenBank/DDBJ whole genome shotgun (WGS) entry which is preliminary data.</text>
</comment>
<name>A0ABN2RAD0_9MICO</name>
<sequence length="132" mass="14616">MHVGARAHAGRIKVAKGTTVHWAQPPVPRHPDSLEDPVENVPRLSWMKISIVPQAWIAGHRVDFLIGARLVLQIDGGHHVGAQRTSDITHDAQLMLLGYHVIRVGFDQMVNDWPSVQDLITRAVAQGLHRAV</sequence>
<evidence type="ECO:0000259" key="1">
    <source>
        <dbReference type="Pfam" id="PF04480"/>
    </source>
</evidence>
<evidence type="ECO:0000313" key="2">
    <source>
        <dbReference type="EMBL" id="GAA1965752.1"/>
    </source>
</evidence>
<evidence type="ECO:0000313" key="3">
    <source>
        <dbReference type="Proteomes" id="UP001499933"/>
    </source>
</evidence>
<dbReference type="Pfam" id="PF04480">
    <property type="entry name" value="DUF559"/>
    <property type="match status" value="1"/>
</dbReference>
<dbReference type="EMBL" id="BAAAOG010000007">
    <property type="protein sequence ID" value="GAA1965752.1"/>
    <property type="molecule type" value="Genomic_DNA"/>
</dbReference>
<proteinExistence type="predicted"/>
<accession>A0ABN2RAD0</accession>
<dbReference type="Gene3D" id="3.40.960.10">
    <property type="entry name" value="VSR Endonuclease"/>
    <property type="match status" value="1"/>
</dbReference>